<feature type="transmembrane region" description="Helical" evidence="2">
    <location>
        <begin position="15"/>
        <end position="35"/>
    </location>
</feature>
<gene>
    <name evidence="3" type="ORF">EJ06DRAFT_559042</name>
</gene>
<feature type="compositionally biased region" description="Low complexity" evidence="1">
    <location>
        <begin position="212"/>
        <end position="221"/>
    </location>
</feature>
<feature type="compositionally biased region" description="Basic and acidic residues" evidence="1">
    <location>
        <begin position="275"/>
        <end position="285"/>
    </location>
</feature>
<proteinExistence type="predicted"/>
<dbReference type="Proteomes" id="UP000799640">
    <property type="component" value="Unassembled WGS sequence"/>
</dbReference>
<feature type="region of interest" description="Disordered" evidence="1">
    <location>
        <begin position="376"/>
        <end position="558"/>
    </location>
</feature>
<evidence type="ECO:0000256" key="1">
    <source>
        <dbReference type="SAM" id="MobiDB-lite"/>
    </source>
</evidence>
<sequence>MSTQPHTIGSLPVPLFAGLVTTGVIIGLLIFGIAYRKVIRDFGLAMLYAPPPRPRPQQADHASVQELIALQAKNRERIQALATLLPEEDIRRINLQGRYGMRYGPQHYQVAEPPTPRVWEELRPNLENELRAEGYSEPAIHDASVFPSSIAPHDSASQVPPRPEKATRVPPERIRQFLRAALSDLISEQDALDARSAAAAAATRHIPITQLSRSLSRSTSSYAHVPPHRPDSFWPLGHPQQDLESQTGGRGFDQQDAYEMLELPRPVTHSSPHRAASERRREPFRRMNSGFTQYEPRRHSSHIEGGLAPGEGLSANDRIKIHAACIAEEQRRKEREEEKARLDAYERLNMEARKRAGEELRLEREEVKRYEREVMKDQEREESMHQEQREMMEREEREEQDWMARPPTERQRLPSVREDPVYGYPEANFMLGDPELSPNDVHPRSTFLDSDSEDGKANVHEMPERALPTEPAMPVPPERAYTESVYPEPGEPDYPPTPRNPGSDIYKSSTYSELVRETRADLDRQPAPRTPSPPAELTRHPTLLEMVRPNQKPRRKIDPIDEMLAGRIESGSDITSNIIPPSSIMYSPRKTLPPAKIPSGFRVLGMEVDSQVGIPKNSELEPERKRMRGHKVMRKAEEKRKAQLEIEAYETQKRAKAMELLGLKPTPGAPEPSSDGSGSGKGKERVP</sequence>
<feature type="region of interest" description="Disordered" evidence="1">
    <location>
        <begin position="658"/>
        <end position="687"/>
    </location>
</feature>
<feature type="region of interest" description="Disordered" evidence="1">
    <location>
        <begin position="616"/>
        <end position="639"/>
    </location>
</feature>
<feature type="compositionally biased region" description="Basic and acidic residues" evidence="1">
    <location>
        <begin position="162"/>
        <end position="172"/>
    </location>
</feature>
<evidence type="ECO:0000313" key="3">
    <source>
        <dbReference type="EMBL" id="KAF2397488.1"/>
    </source>
</evidence>
<reference evidence="3" key="1">
    <citation type="journal article" date="2020" name="Stud. Mycol.">
        <title>101 Dothideomycetes genomes: a test case for predicting lifestyles and emergence of pathogens.</title>
        <authorList>
            <person name="Haridas S."/>
            <person name="Albert R."/>
            <person name="Binder M."/>
            <person name="Bloem J."/>
            <person name="Labutti K."/>
            <person name="Salamov A."/>
            <person name="Andreopoulos B."/>
            <person name="Baker S."/>
            <person name="Barry K."/>
            <person name="Bills G."/>
            <person name="Bluhm B."/>
            <person name="Cannon C."/>
            <person name="Castanera R."/>
            <person name="Culley D."/>
            <person name="Daum C."/>
            <person name="Ezra D."/>
            <person name="Gonzalez J."/>
            <person name="Henrissat B."/>
            <person name="Kuo A."/>
            <person name="Liang C."/>
            <person name="Lipzen A."/>
            <person name="Lutzoni F."/>
            <person name="Magnuson J."/>
            <person name="Mondo S."/>
            <person name="Nolan M."/>
            <person name="Ohm R."/>
            <person name="Pangilinan J."/>
            <person name="Park H.-J."/>
            <person name="Ramirez L."/>
            <person name="Alfaro M."/>
            <person name="Sun H."/>
            <person name="Tritt A."/>
            <person name="Yoshinaga Y."/>
            <person name="Zwiers L.-H."/>
            <person name="Turgeon B."/>
            <person name="Goodwin S."/>
            <person name="Spatafora J."/>
            <person name="Crous P."/>
            <person name="Grigoriev I."/>
        </authorList>
    </citation>
    <scope>NUCLEOTIDE SEQUENCE</scope>
    <source>
        <strain evidence="3">CBS 262.69</strain>
    </source>
</reference>
<protein>
    <submittedName>
        <fullName evidence="3">Uncharacterized protein</fullName>
    </submittedName>
</protein>
<feature type="compositionally biased region" description="Basic and acidic residues" evidence="1">
    <location>
        <begin position="376"/>
        <end position="420"/>
    </location>
</feature>
<keyword evidence="4" id="KW-1185">Reference proteome</keyword>
<feature type="region of interest" description="Disordered" evidence="1">
    <location>
        <begin position="263"/>
        <end position="311"/>
    </location>
</feature>
<dbReference type="EMBL" id="ML996703">
    <property type="protein sequence ID" value="KAF2397488.1"/>
    <property type="molecule type" value="Genomic_DNA"/>
</dbReference>
<feature type="compositionally biased region" description="Basic and acidic residues" evidence="1">
    <location>
        <begin position="453"/>
        <end position="464"/>
    </location>
</feature>
<feature type="compositionally biased region" description="Basic and acidic residues" evidence="1">
    <location>
        <begin position="514"/>
        <end position="526"/>
    </location>
</feature>
<organism evidence="3 4">
    <name type="scientific">Trichodelitschia bisporula</name>
    <dbReference type="NCBI Taxonomy" id="703511"/>
    <lineage>
        <taxon>Eukaryota</taxon>
        <taxon>Fungi</taxon>
        <taxon>Dikarya</taxon>
        <taxon>Ascomycota</taxon>
        <taxon>Pezizomycotina</taxon>
        <taxon>Dothideomycetes</taxon>
        <taxon>Dothideomycetes incertae sedis</taxon>
        <taxon>Phaeotrichales</taxon>
        <taxon>Phaeotrichaceae</taxon>
        <taxon>Trichodelitschia</taxon>
    </lineage>
</organism>
<dbReference type="AlphaFoldDB" id="A0A6G1HN43"/>
<feature type="region of interest" description="Disordered" evidence="1">
    <location>
        <begin position="147"/>
        <end position="172"/>
    </location>
</feature>
<keyword evidence="2" id="KW-0812">Transmembrane</keyword>
<name>A0A6G1HN43_9PEZI</name>
<evidence type="ECO:0000313" key="4">
    <source>
        <dbReference type="Proteomes" id="UP000799640"/>
    </source>
</evidence>
<feature type="region of interest" description="Disordered" evidence="1">
    <location>
        <begin position="212"/>
        <end position="251"/>
    </location>
</feature>
<accession>A0A6G1HN43</accession>
<evidence type="ECO:0000256" key="2">
    <source>
        <dbReference type="SAM" id="Phobius"/>
    </source>
</evidence>
<keyword evidence="2" id="KW-1133">Transmembrane helix</keyword>
<keyword evidence="2" id="KW-0472">Membrane</keyword>